<protein>
    <recommendedName>
        <fullName evidence="5">Serpin domain-containing protein</fullName>
    </recommendedName>
</protein>
<dbReference type="AlphaFoldDB" id="A0A922CT50"/>
<dbReference type="PROSITE" id="PS00284">
    <property type="entry name" value="SERPIN"/>
    <property type="match status" value="1"/>
</dbReference>
<evidence type="ECO:0000313" key="6">
    <source>
        <dbReference type="EMBL" id="KAG6457176.1"/>
    </source>
</evidence>
<evidence type="ECO:0000256" key="4">
    <source>
        <dbReference type="RuleBase" id="RU000411"/>
    </source>
</evidence>
<keyword evidence="3" id="KW-0722">Serine protease inhibitor</keyword>
<sequence>MSVIPRELFMRFRGPEPIQRTPLGNAIDKATLKLLQEAFISSSDKNVVTSPLGVMILLSLYNTGAGEETQQEINNYLGGACPAELAESYSSLSRKFSTLNPECLTVANKIYVNKKFTLWEKFSEIARNSYHSGVDKINVEAPAAAAALINEWAENMTRGHIKNAMAESDIKPSVTAVLVNVIFFQGHWSVPFKAIDTKEKDFHTSDGNVIKKPMMHLLRAFKYTKCANIPARMIELPYKEEGFRMIVVLPNEIDGLPAVVEQAAKTGLLDDIFNLRVADRVDLDMPKFDIENCLDLQDLLSKIGVNAIFSEAAPGIVKDDFINVTKAIQKAFVKVDEEGAIAGAFTAFVTCRTTSVYIPPPPVKFTVDRPFLFMILHEDIILFVGTLSK</sequence>
<evidence type="ECO:0000256" key="1">
    <source>
        <dbReference type="ARBA" id="ARBA00009500"/>
    </source>
</evidence>
<dbReference type="GO" id="GO:0004867">
    <property type="term" value="F:serine-type endopeptidase inhibitor activity"/>
    <property type="evidence" value="ECO:0007669"/>
    <property type="project" value="UniProtKB-KW"/>
</dbReference>
<organism evidence="6 7">
    <name type="scientific">Manduca sexta</name>
    <name type="common">Tobacco hawkmoth</name>
    <name type="synonym">Tobacco hornworm</name>
    <dbReference type="NCBI Taxonomy" id="7130"/>
    <lineage>
        <taxon>Eukaryota</taxon>
        <taxon>Metazoa</taxon>
        <taxon>Ecdysozoa</taxon>
        <taxon>Arthropoda</taxon>
        <taxon>Hexapoda</taxon>
        <taxon>Insecta</taxon>
        <taxon>Pterygota</taxon>
        <taxon>Neoptera</taxon>
        <taxon>Endopterygota</taxon>
        <taxon>Lepidoptera</taxon>
        <taxon>Glossata</taxon>
        <taxon>Ditrysia</taxon>
        <taxon>Bombycoidea</taxon>
        <taxon>Sphingidae</taxon>
        <taxon>Sphinginae</taxon>
        <taxon>Sphingini</taxon>
        <taxon>Manduca</taxon>
    </lineage>
</organism>
<dbReference type="InterPro" id="IPR000215">
    <property type="entry name" value="Serpin_fam"/>
</dbReference>
<dbReference type="InterPro" id="IPR042185">
    <property type="entry name" value="Serpin_sf_2"/>
</dbReference>
<dbReference type="Proteomes" id="UP000791440">
    <property type="component" value="Unassembled WGS sequence"/>
</dbReference>
<dbReference type="PANTHER" id="PTHR11461">
    <property type="entry name" value="SERINE PROTEASE INHIBITOR, SERPIN"/>
    <property type="match status" value="1"/>
</dbReference>
<evidence type="ECO:0000313" key="7">
    <source>
        <dbReference type="Proteomes" id="UP000791440"/>
    </source>
</evidence>
<dbReference type="InterPro" id="IPR042178">
    <property type="entry name" value="Serpin_sf_1"/>
</dbReference>
<comment type="similarity">
    <text evidence="1 4">Belongs to the serpin family.</text>
</comment>
<reference evidence="6" key="2">
    <citation type="submission" date="2020-12" db="EMBL/GenBank/DDBJ databases">
        <authorList>
            <person name="Kanost M."/>
        </authorList>
    </citation>
    <scope>NUCLEOTIDE SEQUENCE</scope>
</reference>
<dbReference type="Gene3D" id="3.30.497.10">
    <property type="entry name" value="Antithrombin, subunit I, domain 2"/>
    <property type="match status" value="1"/>
</dbReference>
<keyword evidence="7" id="KW-1185">Reference proteome</keyword>
<dbReference type="InterPro" id="IPR036186">
    <property type="entry name" value="Serpin_sf"/>
</dbReference>
<dbReference type="EMBL" id="JH668536">
    <property type="protein sequence ID" value="KAG6457176.1"/>
    <property type="molecule type" value="Genomic_DNA"/>
</dbReference>
<keyword evidence="2" id="KW-0646">Protease inhibitor</keyword>
<dbReference type="GO" id="GO:0005615">
    <property type="term" value="C:extracellular space"/>
    <property type="evidence" value="ECO:0007669"/>
    <property type="project" value="InterPro"/>
</dbReference>
<name>A0A922CT50_MANSE</name>
<dbReference type="SUPFAM" id="SSF56574">
    <property type="entry name" value="Serpins"/>
    <property type="match status" value="1"/>
</dbReference>
<dbReference type="PANTHER" id="PTHR11461:SF211">
    <property type="entry name" value="GH10112P-RELATED"/>
    <property type="match status" value="1"/>
</dbReference>
<evidence type="ECO:0000259" key="5">
    <source>
        <dbReference type="SMART" id="SM00093"/>
    </source>
</evidence>
<dbReference type="Pfam" id="PF00079">
    <property type="entry name" value="Serpin"/>
    <property type="match status" value="1"/>
</dbReference>
<comment type="caution">
    <text evidence="6">The sequence shown here is derived from an EMBL/GenBank/DDBJ whole genome shotgun (WGS) entry which is preliminary data.</text>
</comment>
<dbReference type="InterPro" id="IPR023796">
    <property type="entry name" value="Serpin_dom"/>
</dbReference>
<dbReference type="InterPro" id="IPR023795">
    <property type="entry name" value="Serpin_CS"/>
</dbReference>
<dbReference type="SMART" id="SM00093">
    <property type="entry name" value="SERPIN"/>
    <property type="match status" value="1"/>
</dbReference>
<evidence type="ECO:0000256" key="3">
    <source>
        <dbReference type="ARBA" id="ARBA00022900"/>
    </source>
</evidence>
<feature type="domain" description="Serpin" evidence="5">
    <location>
        <begin position="32"/>
        <end position="389"/>
    </location>
</feature>
<accession>A0A922CT50</accession>
<evidence type="ECO:0000256" key="2">
    <source>
        <dbReference type="ARBA" id="ARBA00022690"/>
    </source>
</evidence>
<dbReference type="Gene3D" id="2.30.39.10">
    <property type="entry name" value="Alpha-1-antitrypsin, domain 1"/>
    <property type="match status" value="1"/>
</dbReference>
<proteinExistence type="inferred from homology"/>
<gene>
    <name evidence="6" type="ORF">O3G_MSEX010158</name>
</gene>
<reference evidence="6" key="1">
    <citation type="journal article" date="2016" name="Insect Biochem. Mol. Biol.">
        <title>Multifaceted biological insights from a draft genome sequence of the tobacco hornworm moth, Manduca sexta.</title>
        <authorList>
            <person name="Kanost M.R."/>
            <person name="Arrese E.L."/>
            <person name="Cao X."/>
            <person name="Chen Y.R."/>
            <person name="Chellapilla S."/>
            <person name="Goldsmith M.R."/>
            <person name="Grosse-Wilde E."/>
            <person name="Heckel D.G."/>
            <person name="Herndon N."/>
            <person name="Jiang H."/>
            <person name="Papanicolaou A."/>
            <person name="Qu J."/>
            <person name="Soulages J.L."/>
            <person name="Vogel H."/>
            <person name="Walters J."/>
            <person name="Waterhouse R.M."/>
            <person name="Ahn S.J."/>
            <person name="Almeida F.C."/>
            <person name="An C."/>
            <person name="Aqrawi P."/>
            <person name="Bretschneider A."/>
            <person name="Bryant W.B."/>
            <person name="Bucks S."/>
            <person name="Chao H."/>
            <person name="Chevignon G."/>
            <person name="Christen J.M."/>
            <person name="Clarke D.F."/>
            <person name="Dittmer N.T."/>
            <person name="Ferguson L.C.F."/>
            <person name="Garavelou S."/>
            <person name="Gordon K.H.J."/>
            <person name="Gunaratna R.T."/>
            <person name="Han Y."/>
            <person name="Hauser F."/>
            <person name="He Y."/>
            <person name="Heidel-Fischer H."/>
            <person name="Hirsh A."/>
            <person name="Hu Y."/>
            <person name="Jiang H."/>
            <person name="Kalra D."/>
            <person name="Klinner C."/>
            <person name="Konig C."/>
            <person name="Kovar C."/>
            <person name="Kroll A.R."/>
            <person name="Kuwar S.S."/>
            <person name="Lee S.L."/>
            <person name="Lehman R."/>
            <person name="Li K."/>
            <person name="Li Z."/>
            <person name="Liang H."/>
            <person name="Lovelace S."/>
            <person name="Lu Z."/>
            <person name="Mansfield J.H."/>
            <person name="McCulloch K.J."/>
            <person name="Mathew T."/>
            <person name="Morton B."/>
            <person name="Muzny D.M."/>
            <person name="Neunemann D."/>
            <person name="Ongeri F."/>
            <person name="Pauchet Y."/>
            <person name="Pu L.L."/>
            <person name="Pyrousis I."/>
            <person name="Rao X.J."/>
            <person name="Redding A."/>
            <person name="Roesel C."/>
            <person name="Sanchez-Gracia A."/>
            <person name="Schaack S."/>
            <person name="Shukla A."/>
            <person name="Tetreau G."/>
            <person name="Wang Y."/>
            <person name="Xiong G.H."/>
            <person name="Traut W."/>
            <person name="Walsh T.K."/>
            <person name="Worley K.C."/>
            <person name="Wu D."/>
            <person name="Wu W."/>
            <person name="Wu Y.Q."/>
            <person name="Zhang X."/>
            <person name="Zou Z."/>
            <person name="Zucker H."/>
            <person name="Briscoe A.D."/>
            <person name="Burmester T."/>
            <person name="Clem R.J."/>
            <person name="Feyereisen R."/>
            <person name="Grimmelikhuijzen C.J.P."/>
            <person name="Hamodrakas S.J."/>
            <person name="Hansson B.S."/>
            <person name="Huguet E."/>
            <person name="Jermiin L.S."/>
            <person name="Lan Q."/>
            <person name="Lehman H.K."/>
            <person name="Lorenzen M."/>
            <person name="Merzendorfer H."/>
            <person name="Michalopoulos I."/>
            <person name="Morton D.B."/>
            <person name="Muthukrishnan S."/>
            <person name="Oakeshott J.G."/>
            <person name="Palmer W."/>
            <person name="Park Y."/>
            <person name="Passarelli A.L."/>
            <person name="Rozas J."/>
            <person name="Schwartz L.M."/>
            <person name="Smith W."/>
            <person name="Southgate A."/>
            <person name="Vilcinskas A."/>
            <person name="Vogt R."/>
            <person name="Wang P."/>
            <person name="Werren J."/>
            <person name="Yu X.Q."/>
            <person name="Zhou J.J."/>
            <person name="Brown S.J."/>
            <person name="Scherer S.E."/>
            <person name="Richards S."/>
            <person name="Blissard G.W."/>
        </authorList>
    </citation>
    <scope>NUCLEOTIDE SEQUENCE</scope>
</reference>